<dbReference type="InterPro" id="IPR010719">
    <property type="entry name" value="MnmM_MeTrfase"/>
</dbReference>
<dbReference type="GO" id="GO:0008168">
    <property type="term" value="F:methyltransferase activity"/>
    <property type="evidence" value="ECO:0007669"/>
    <property type="project" value="UniProtKB-KW"/>
</dbReference>
<keyword evidence="1" id="KW-0808">Transferase</keyword>
<dbReference type="AlphaFoldDB" id="A0A1G9BJI5"/>
<reference evidence="2" key="1">
    <citation type="submission" date="2016-10" db="EMBL/GenBank/DDBJ databases">
        <authorList>
            <person name="Varghese N."/>
            <person name="Submissions S."/>
        </authorList>
    </citation>
    <scope>NUCLEOTIDE SEQUENCE [LARGE SCALE GENOMIC DNA]</scope>
    <source>
        <strain evidence="2">CGMCC 1.8911</strain>
    </source>
</reference>
<dbReference type="InterPro" id="IPR029063">
    <property type="entry name" value="SAM-dependent_MTases_sf"/>
</dbReference>
<dbReference type="EMBL" id="FNFI01000008">
    <property type="protein sequence ID" value="SDK39689.1"/>
    <property type="molecule type" value="Genomic_DNA"/>
</dbReference>
<proteinExistence type="predicted"/>
<dbReference type="GO" id="GO:0032259">
    <property type="term" value="P:methylation"/>
    <property type="evidence" value="ECO:0007669"/>
    <property type="project" value="UniProtKB-KW"/>
</dbReference>
<dbReference type="RefSeq" id="WP_092598287.1">
    <property type="nucleotide sequence ID" value="NZ_FNFI01000008.1"/>
</dbReference>
<evidence type="ECO:0000313" key="2">
    <source>
        <dbReference type="Proteomes" id="UP000242700"/>
    </source>
</evidence>
<dbReference type="Pfam" id="PF06962">
    <property type="entry name" value="rRNA_methylase"/>
    <property type="match status" value="1"/>
</dbReference>
<organism evidence="1 2">
    <name type="scientific">Jeotgalicoccus aerolatus</name>
    <dbReference type="NCBI Taxonomy" id="709510"/>
    <lineage>
        <taxon>Bacteria</taxon>
        <taxon>Bacillati</taxon>
        <taxon>Bacillota</taxon>
        <taxon>Bacilli</taxon>
        <taxon>Bacillales</taxon>
        <taxon>Staphylococcaceae</taxon>
        <taxon>Jeotgalicoccus</taxon>
    </lineage>
</organism>
<protein>
    <submittedName>
        <fullName evidence="1">rRNA methylase</fullName>
    </submittedName>
</protein>
<evidence type="ECO:0000313" key="1">
    <source>
        <dbReference type="EMBL" id="SDK39689.1"/>
    </source>
</evidence>
<dbReference type="Gene3D" id="3.40.50.150">
    <property type="entry name" value="Vaccinia Virus protein VP39"/>
    <property type="match status" value="1"/>
</dbReference>
<dbReference type="STRING" id="586411.SAMN05216187_10832"/>
<dbReference type="PANTHER" id="PTHR35276">
    <property type="entry name" value="S-ADENOSYL-L-METHIONINE-DEPENDENT METHYLTRANSFERASES SUPERFAMILY PROTEIN"/>
    <property type="match status" value="1"/>
</dbReference>
<accession>A0A1G9BJI5</accession>
<name>A0A1G9BJI5_9STAP</name>
<dbReference type="Proteomes" id="UP000242700">
    <property type="component" value="Unassembled WGS sequence"/>
</dbReference>
<keyword evidence="1" id="KW-0489">Methyltransferase</keyword>
<sequence>MFKKILPAGKDFIEEIVDPADTLIDATCGNGHDSAYLSALVPNGHVYSFDIQSQAIESAKNNYPKTNISFIHDGHENIGSHVKAPVKAGIFNLGYLPGGDKSITTAYQTTIAAINELFKLLTAGGRIIIVVYHGHDSGKIERDALLDYLTSWDQNQAQVLMYQYINQKNNAPFLLVIEKLR</sequence>
<gene>
    <name evidence="1" type="ORF">SAMN05216187_10832</name>
</gene>
<dbReference type="OrthoDB" id="9792989at2"/>
<dbReference type="SUPFAM" id="SSF53335">
    <property type="entry name" value="S-adenosyl-L-methionine-dependent methyltransferases"/>
    <property type="match status" value="1"/>
</dbReference>
<dbReference type="PANTHER" id="PTHR35276:SF1">
    <property type="entry name" value="TRNA (MNM(5)S(2)U34)-METHYLTRANSFERASE, CHLOROPLASTIC"/>
    <property type="match status" value="1"/>
</dbReference>